<feature type="region of interest" description="Disordered" evidence="1">
    <location>
        <begin position="41"/>
        <end position="70"/>
    </location>
</feature>
<evidence type="ECO:0000313" key="2">
    <source>
        <dbReference type="EMBL" id="KAA6314382.1"/>
    </source>
</evidence>
<proteinExistence type="predicted"/>
<comment type="caution">
    <text evidence="2">The sequence shown here is derived from an EMBL/GenBank/DDBJ whole genome shotgun (WGS) entry which is preliminary data.</text>
</comment>
<accession>A0A5J4PZ24</accession>
<feature type="compositionally biased region" description="Polar residues" evidence="1">
    <location>
        <begin position="51"/>
        <end position="60"/>
    </location>
</feature>
<name>A0A5J4PZ24_9ZZZZ</name>
<sequence>TGKHCYGKTPMQTWMESIHLAKDKLLSSQYQNFVSLPLSGEVETGSAGEQPASNNPTDWNGQGDKNPPHISYLFQEIMT</sequence>
<dbReference type="AlphaFoldDB" id="A0A5J4PZ24"/>
<reference evidence="2" key="1">
    <citation type="submission" date="2019-03" db="EMBL/GenBank/DDBJ databases">
        <title>Single cell metagenomics reveals metabolic interactions within the superorganism composed of flagellate Streblomastix strix and complex community of Bacteroidetes bacteria on its surface.</title>
        <authorList>
            <person name="Treitli S.C."/>
            <person name="Kolisko M."/>
            <person name="Husnik F."/>
            <person name="Keeling P."/>
            <person name="Hampl V."/>
        </authorList>
    </citation>
    <scope>NUCLEOTIDE SEQUENCE</scope>
    <source>
        <strain evidence="2">STM</strain>
    </source>
</reference>
<dbReference type="EMBL" id="SNRY01005674">
    <property type="protein sequence ID" value="KAA6314382.1"/>
    <property type="molecule type" value="Genomic_DNA"/>
</dbReference>
<protein>
    <submittedName>
        <fullName evidence="2">Uncharacterized protein</fullName>
    </submittedName>
</protein>
<organism evidence="2">
    <name type="scientific">termite gut metagenome</name>
    <dbReference type="NCBI Taxonomy" id="433724"/>
    <lineage>
        <taxon>unclassified sequences</taxon>
        <taxon>metagenomes</taxon>
        <taxon>organismal metagenomes</taxon>
    </lineage>
</organism>
<evidence type="ECO:0000256" key="1">
    <source>
        <dbReference type="SAM" id="MobiDB-lite"/>
    </source>
</evidence>
<feature type="non-terminal residue" evidence="2">
    <location>
        <position position="1"/>
    </location>
</feature>
<gene>
    <name evidence="2" type="ORF">EZS27_034998</name>
</gene>